<dbReference type="KEGG" id="but:X994_2837"/>
<dbReference type="RefSeq" id="WP_004525695.1">
    <property type="nucleotide sequence ID" value="NZ_AP028071.1"/>
</dbReference>
<reference evidence="2 4" key="1">
    <citation type="submission" date="2014-08" db="EMBL/GenBank/DDBJ databases">
        <authorList>
            <person name="Bunnell A."/>
            <person name="Chain P.S."/>
            <person name="Chertkov O."/>
            <person name="Currie B.J."/>
            <person name="Daligault H.E."/>
            <person name="Davenport K.W."/>
            <person name="Davis C."/>
            <person name="Gleasner C.D."/>
            <person name="Johnson S.L."/>
            <person name="Kaestli M."/>
            <person name="Koren S."/>
            <person name="Kunde Y.A."/>
            <person name="Mayo M."/>
            <person name="McMurry K.K."/>
            <person name="Price E.P."/>
            <person name="Reitenga K.G."/>
            <person name="Robison R."/>
            <person name="Rosovitz M.J."/>
            <person name="Sarovich D.S."/>
            <person name="Teshima H."/>
        </authorList>
    </citation>
    <scope>NUCLEOTIDE SEQUENCE [LARGE SCALE GENOMIC DNA]</scope>
    <source>
        <strain evidence="2 4">MSHR44</strain>
    </source>
</reference>
<dbReference type="GeneID" id="93061917"/>
<dbReference type="PANTHER" id="PTHR33990:SF2">
    <property type="entry name" value="PHNB-LIKE DOMAIN-CONTAINING PROTEIN"/>
    <property type="match status" value="1"/>
</dbReference>
<dbReference type="InterPro" id="IPR028973">
    <property type="entry name" value="PhnB-like"/>
</dbReference>
<dbReference type="CDD" id="cd06588">
    <property type="entry name" value="PhnB_like"/>
    <property type="match status" value="1"/>
</dbReference>
<name>A0A069BC21_BURPE</name>
<dbReference type="PIRSF" id="PIRSF021700">
    <property type="entry name" value="3_dmu_93_MTrfase"/>
    <property type="match status" value="1"/>
</dbReference>
<dbReference type="EMBL" id="JQIM01000010">
    <property type="protein sequence ID" value="KGX08794.1"/>
    <property type="molecule type" value="Genomic_DNA"/>
</dbReference>
<reference evidence="3 5" key="2">
    <citation type="submission" date="2017-11" db="EMBL/GenBank/DDBJ databases">
        <title>Molecular characterization of Burkholderia pseudomallei and closely related isolates from Vietnam.</title>
        <authorList>
            <person name="Ustinov D.V."/>
            <person name="Antonov A.S."/>
            <person name="Avdusheva E.F."/>
            <person name="Shpak I.M."/>
            <person name="Zakharova I.B."/>
            <person name="Thi L.A."/>
            <person name="Teteryatnikova N."/>
            <person name="Lopasteyskaya Y.A."/>
            <person name="Kuzyutina J.A."/>
            <person name="Ngo T.N."/>
            <person name="Victorov D.V."/>
        </authorList>
    </citation>
    <scope>NUCLEOTIDE SEQUENCE [LARGE SCALE GENOMIC DNA]</scope>
    <source>
        <strain evidence="3 5">V1512</strain>
    </source>
</reference>
<proteinExistence type="predicted"/>
<dbReference type="Proteomes" id="UP000231878">
    <property type="component" value="Unassembled WGS sequence"/>
</dbReference>
<protein>
    <submittedName>
        <fullName evidence="2">3-demethylubiquinone-9 3-methyltransferase family protein</fullName>
    </submittedName>
    <submittedName>
        <fullName evidence="3">VOC family protein</fullName>
    </submittedName>
</protein>
<dbReference type="InterPro" id="IPR029068">
    <property type="entry name" value="Glyas_Bleomycin-R_OHBP_Dase"/>
</dbReference>
<evidence type="ECO:0000313" key="2">
    <source>
        <dbReference type="EMBL" id="KGX08794.1"/>
    </source>
</evidence>
<gene>
    <name evidence="3" type="ORF">CWD88_26520</name>
    <name evidence="2" type="ORF">Y036_2153</name>
</gene>
<dbReference type="Gene3D" id="3.10.180.10">
    <property type="entry name" value="2,3-Dihydroxybiphenyl 1,2-Dioxygenase, domain 1"/>
    <property type="match status" value="1"/>
</dbReference>
<dbReference type="EMBL" id="PHRB01000033">
    <property type="protein sequence ID" value="PJO63343.1"/>
    <property type="molecule type" value="Genomic_DNA"/>
</dbReference>
<organism evidence="2 4">
    <name type="scientific">Burkholderia pseudomallei</name>
    <name type="common">Pseudomonas pseudomallei</name>
    <dbReference type="NCBI Taxonomy" id="28450"/>
    <lineage>
        <taxon>Bacteria</taxon>
        <taxon>Pseudomonadati</taxon>
        <taxon>Pseudomonadota</taxon>
        <taxon>Betaproteobacteria</taxon>
        <taxon>Burkholderiales</taxon>
        <taxon>Burkholderiaceae</taxon>
        <taxon>Burkholderia</taxon>
        <taxon>pseudomallei group</taxon>
    </lineage>
</organism>
<evidence type="ECO:0000313" key="5">
    <source>
        <dbReference type="Proteomes" id="UP000231878"/>
    </source>
</evidence>
<feature type="domain" description="PhnB-like" evidence="1">
    <location>
        <begin position="6"/>
        <end position="126"/>
    </location>
</feature>
<evidence type="ECO:0000313" key="3">
    <source>
        <dbReference type="EMBL" id="PJO63343.1"/>
    </source>
</evidence>
<dbReference type="SUPFAM" id="SSF54593">
    <property type="entry name" value="Glyoxalase/Bleomycin resistance protein/Dihydroxybiphenyl dioxygenase"/>
    <property type="match status" value="1"/>
</dbReference>
<dbReference type="InterPro" id="IPR009725">
    <property type="entry name" value="3_dmu_93_MTrfase"/>
</dbReference>
<evidence type="ECO:0000259" key="1">
    <source>
        <dbReference type="Pfam" id="PF06983"/>
    </source>
</evidence>
<dbReference type="OMA" id="EESQCGW"/>
<sequence>MTARVQRITPFLWFDGNAEEAATFYVSVFDNARLTRVARYGKEGAQASGQGEGAVMTVAFELDGQSFVALNGGPVFQFNPAVSFVVNCATQDEIDYYWGRLSEGGDASAQQCGWLRDRFGLSWQIVPVQLPELLAGDDPAKASRTMQALMQMKKIDLGALRRAAAD</sequence>
<evidence type="ECO:0000313" key="4">
    <source>
        <dbReference type="Proteomes" id="UP000030475"/>
    </source>
</evidence>
<dbReference type="Proteomes" id="UP000030475">
    <property type="component" value="Unassembled WGS sequence"/>
</dbReference>
<dbReference type="Pfam" id="PF06983">
    <property type="entry name" value="3-dmu-9_3-mt"/>
    <property type="match status" value="1"/>
</dbReference>
<dbReference type="PANTHER" id="PTHR33990">
    <property type="entry name" value="PROTEIN YJDN-RELATED"/>
    <property type="match status" value="1"/>
</dbReference>
<dbReference type="AlphaFoldDB" id="A0A069BC21"/>
<comment type="caution">
    <text evidence="2">The sequence shown here is derived from an EMBL/GenBank/DDBJ whole genome shotgun (WGS) entry which is preliminary data.</text>
</comment>
<accession>A0A069BC21</accession>